<name>A0ABS7X8N5_9GAMM</name>
<keyword evidence="2" id="KW-1185">Reference proteome</keyword>
<gene>
    <name evidence="1" type="ORF">I4W93_009890</name>
</gene>
<protein>
    <submittedName>
        <fullName evidence="1">Uncharacterized protein</fullName>
    </submittedName>
</protein>
<evidence type="ECO:0000313" key="1">
    <source>
        <dbReference type="EMBL" id="MBZ9611905.1"/>
    </source>
</evidence>
<organism evidence="1 2">
    <name type="scientific">Rheinheimera maricola</name>
    <dbReference type="NCBI Taxonomy" id="2793282"/>
    <lineage>
        <taxon>Bacteria</taxon>
        <taxon>Pseudomonadati</taxon>
        <taxon>Pseudomonadota</taxon>
        <taxon>Gammaproteobacteria</taxon>
        <taxon>Chromatiales</taxon>
        <taxon>Chromatiaceae</taxon>
        <taxon>Rheinheimera</taxon>
    </lineage>
</organism>
<sequence>MRNRNHMILQGLNATHFGVVKKTDIIHRKNIALDIFSSLSMADILLIDVS</sequence>
<dbReference type="RefSeq" id="WP_205311083.1">
    <property type="nucleotide sequence ID" value="NZ_JAERPS020000003.1"/>
</dbReference>
<dbReference type="Proteomes" id="UP000663814">
    <property type="component" value="Unassembled WGS sequence"/>
</dbReference>
<reference evidence="1 2" key="2">
    <citation type="submission" date="2021-08" db="EMBL/GenBank/DDBJ databases">
        <title>Rheinheimera aquimaris sp. nov., isolated from seawater of the East Sea in Korea.</title>
        <authorList>
            <person name="Kim K.H."/>
            <person name="Wenting R."/>
            <person name="Kim K.R."/>
            <person name="Jeon C.O."/>
        </authorList>
    </citation>
    <scope>NUCLEOTIDE SEQUENCE [LARGE SCALE GENOMIC DNA]</scope>
    <source>
        <strain evidence="1 2">MA-13</strain>
    </source>
</reference>
<comment type="caution">
    <text evidence="1">The sequence shown here is derived from an EMBL/GenBank/DDBJ whole genome shotgun (WGS) entry which is preliminary data.</text>
</comment>
<dbReference type="EMBL" id="JAERPS020000003">
    <property type="protein sequence ID" value="MBZ9611905.1"/>
    <property type="molecule type" value="Genomic_DNA"/>
</dbReference>
<reference evidence="1 2" key="1">
    <citation type="submission" date="2020-12" db="EMBL/GenBank/DDBJ databases">
        <authorList>
            <person name="Ruan W."/>
            <person name="Khan S.A."/>
            <person name="Jeon C.O."/>
        </authorList>
    </citation>
    <scope>NUCLEOTIDE SEQUENCE [LARGE SCALE GENOMIC DNA]</scope>
    <source>
        <strain evidence="1 2">MA-13</strain>
    </source>
</reference>
<accession>A0ABS7X8N5</accession>
<evidence type="ECO:0000313" key="2">
    <source>
        <dbReference type="Proteomes" id="UP000663814"/>
    </source>
</evidence>
<proteinExistence type="predicted"/>